<evidence type="ECO:0000313" key="3">
    <source>
        <dbReference type="Proteomes" id="UP000176952"/>
    </source>
</evidence>
<evidence type="ECO:0000259" key="1">
    <source>
        <dbReference type="PROSITE" id="PS50801"/>
    </source>
</evidence>
<comment type="caution">
    <text evidence="2">The sequence shown here is derived from an EMBL/GenBank/DDBJ whole genome shotgun (WGS) entry which is preliminary data.</text>
</comment>
<reference evidence="2 3" key="1">
    <citation type="journal article" date="2016" name="Nat. Commun.">
        <title>Thousands of microbial genomes shed light on interconnected biogeochemical processes in an aquifer system.</title>
        <authorList>
            <person name="Anantharaman K."/>
            <person name="Brown C.T."/>
            <person name="Hug L.A."/>
            <person name="Sharon I."/>
            <person name="Castelle C.J."/>
            <person name="Probst A.J."/>
            <person name="Thomas B.C."/>
            <person name="Singh A."/>
            <person name="Wilkins M.J."/>
            <person name="Karaoz U."/>
            <person name="Brodie E.L."/>
            <person name="Williams K.H."/>
            <person name="Hubbard S.S."/>
            <person name="Banfield J.F."/>
        </authorList>
    </citation>
    <scope>NUCLEOTIDE SEQUENCE [LARGE SCALE GENOMIC DNA]</scope>
</reference>
<evidence type="ECO:0000313" key="2">
    <source>
        <dbReference type="EMBL" id="OGY84908.1"/>
    </source>
</evidence>
<dbReference type="AlphaFoldDB" id="A0A1G2B6S0"/>
<dbReference type="InterPro" id="IPR002645">
    <property type="entry name" value="STAS_dom"/>
</dbReference>
<sequence>MKTKEVKLDFSDVEFVSRSAVHEFLSLRNQLQKKSWKKKNIEFTNTNESVKEMFRTVAANIAIPKNKRLLEKIEKIDIQTLIKKTSNS</sequence>
<dbReference type="SUPFAM" id="SSF52091">
    <property type="entry name" value="SpoIIaa-like"/>
    <property type="match status" value="1"/>
</dbReference>
<feature type="domain" description="STAS" evidence="1">
    <location>
        <begin position="1"/>
        <end position="55"/>
    </location>
</feature>
<dbReference type="PROSITE" id="PS50801">
    <property type="entry name" value="STAS"/>
    <property type="match status" value="1"/>
</dbReference>
<dbReference type="Gene3D" id="3.30.750.24">
    <property type="entry name" value="STAS domain"/>
    <property type="match status" value="1"/>
</dbReference>
<dbReference type="EMBL" id="MHKD01000009">
    <property type="protein sequence ID" value="OGY84908.1"/>
    <property type="molecule type" value="Genomic_DNA"/>
</dbReference>
<protein>
    <recommendedName>
        <fullName evidence="1">STAS domain-containing protein</fullName>
    </recommendedName>
</protein>
<dbReference type="Proteomes" id="UP000176952">
    <property type="component" value="Unassembled WGS sequence"/>
</dbReference>
<dbReference type="InterPro" id="IPR036513">
    <property type="entry name" value="STAS_dom_sf"/>
</dbReference>
<proteinExistence type="predicted"/>
<name>A0A1G2B6S0_9BACT</name>
<dbReference type="STRING" id="1798542.A3F54_04145"/>
<accession>A0A1G2B6S0</accession>
<gene>
    <name evidence="2" type="ORF">A3F54_04145</name>
</gene>
<organism evidence="2 3">
    <name type="scientific">Candidatus Kerfeldbacteria bacterium RIFCSPHIGHO2_12_FULL_48_17</name>
    <dbReference type="NCBI Taxonomy" id="1798542"/>
    <lineage>
        <taxon>Bacteria</taxon>
        <taxon>Candidatus Kerfeldiibacteriota</taxon>
    </lineage>
</organism>